<organism evidence="2 3">
    <name type="scientific">Schizopora paradoxa</name>
    <dbReference type="NCBI Taxonomy" id="27342"/>
    <lineage>
        <taxon>Eukaryota</taxon>
        <taxon>Fungi</taxon>
        <taxon>Dikarya</taxon>
        <taxon>Basidiomycota</taxon>
        <taxon>Agaricomycotina</taxon>
        <taxon>Agaricomycetes</taxon>
        <taxon>Hymenochaetales</taxon>
        <taxon>Schizoporaceae</taxon>
        <taxon>Schizopora</taxon>
    </lineage>
</organism>
<feature type="domain" description="Protein kinase" evidence="1">
    <location>
        <begin position="1"/>
        <end position="147"/>
    </location>
</feature>
<dbReference type="InterPro" id="IPR001245">
    <property type="entry name" value="Ser-Thr/Tyr_kinase_cat_dom"/>
</dbReference>
<dbReference type="GO" id="GO:0005737">
    <property type="term" value="C:cytoplasm"/>
    <property type="evidence" value="ECO:0007669"/>
    <property type="project" value="TreeGrafter"/>
</dbReference>
<dbReference type="InterPro" id="IPR050167">
    <property type="entry name" value="Ser_Thr_protein_kinase"/>
</dbReference>
<dbReference type="Gene3D" id="1.10.510.10">
    <property type="entry name" value="Transferase(Phosphotransferase) domain 1"/>
    <property type="match status" value="1"/>
</dbReference>
<keyword evidence="2" id="KW-0418">Kinase</keyword>
<dbReference type="GO" id="GO:0007165">
    <property type="term" value="P:signal transduction"/>
    <property type="evidence" value="ECO:0007669"/>
    <property type="project" value="TreeGrafter"/>
</dbReference>
<proteinExistence type="predicted"/>
<feature type="non-terminal residue" evidence="2">
    <location>
        <position position="1"/>
    </location>
</feature>
<gene>
    <name evidence="2" type="ORF">SCHPADRAFT_839367</name>
</gene>
<keyword evidence="2" id="KW-0808">Transferase</keyword>
<dbReference type="STRING" id="27342.A0A0H2R191"/>
<evidence type="ECO:0000313" key="3">
    <source>
        <dbReference type="Proteomes" id="UP000053477"/>
    </source>
</evidence>
<reference evidence="2 3" key="1">
    <citation type="submission" date="2015-04" db="EMBL/GenBank/DDBJ databases">
        <title>Complete genome sequence of Schizopora paradoxa KUC8140, a cosmopolitan wood degrader in East Asia.</title>
        <authorList>
            <consortium name="DOE Joint Genome Institute"/>
            <person name="Min B."/>
            <person name="Park H."/>
            <person name="Jang Y."/>
            <person name="Kim J.-J."/>
            <person name="Kim K.H."/>
            <person name="Pangilinan J."/>
            <person name="Lipzen A."/>
            <person name="Riley R."/>
            <person name="Grigoriev I.V."/>
            <person name="Spatafora J.W."/>
            <person name="Choi I.-G."/>
        </authorList>
    </citation>
    <scope>NUCLEOTIDE SEQUENCE [LARGE SCALE GENOMIC DNA]</scope>
    <source>
        <strain evidence="2 3">KUC8140</strain>
    </source>
</reference>
<dbReference type="GO" id="GO:0004672">
    <property type="term" value="F:protein kinase activity"/>
    <property type="evidence" value="ECO:0007669"/>
    <property type="project" value="InterPro"/>
</dbReference>
<protein>
    <submittedName>
        <fullName evidence="2">Kinase-like protein</fullName>
    </submittedName>
</protein>
<dbReference type="PANTHER" id="PTHR23257">
    <property type="entry name" value="SERINE-THREONINE PROTEIN KINASE"/>
    <property type="match status" value="1"/>
</dbReference>
<keyword evidence="3" id="KW-1185">Reference proteome</keyword>
<sequence>RELYILSKLWHPNILPFTGYLVRNGFPAIVSPWIENGNLRSQIQTGRLSSSDETALSIVRTFTLYLHSQNVVHCDLKSPNVLLSSTNRPIIADFGLSRFVGNDTSVPFSLTSTGPATVRWSAPELFDGVHHSNATDVWAFGMLLYVR</sequence>
<dbReference type="InterPro" id="IPR000719">
    <property type="entry name" value="Prot_kinase_dom"/>
</dbReference>
<dbReference type="PRINTS" id="PR00109">
    <property type="entry name" value="TYRKINASE"/>
</dbReference>
<dbReference type="AlphaFoldDB" id="A0A0H2R191"/>
<dbReference type="PROSITE" id="PS00108">
    <property type="entry name" value="PROTEIN_KINASE_ST"/>
    <property type="match status" value="1"/>
</dbReference>
<name>A0A0H2R191_9AGAM</name>
<dbReference type="OrthoDB" id="4062651at2759"/>
<accession>A0A0H2R191</accession>
<dbReference type="GO" id="GO:0005524">
    <property type="term" value="F:ATP binding"/>
    <property type="evidence" value="ECO:0007669"/>
    <property type="project" value="InterPro"/>
</dbReference>
<dbReference type="PROSITE" id="PS50011">
    <property type="entry name" value="PROTEIN_KINASE_DOM"/>
    <property type="match status" value="1"/>
</dbReference>
<dbReference type="SMART" id="SM00220">
    <property type="entry name" value="S_TKc"/>
    <property type="match status" value="1"/>
</dbReference>
<dbReference type="SUPFAM" id="SSF56112">
    <property type="entry name" value="Protein kinase-like (PK-like)"/>
    <property type="match status" value="1"/>
</dbReference>
<evidence type="ECO:0000259" key="1">
    <source>
        <dbReference type="PROSITE" id="PS50011"/>
    </source>
</evidence>
<dbReference type="InterPro" id="IPR008271">
    <property type="entry name" value="Ser/Thr_kinase_AS"/>
</dbReference>
<dbReference type="InParanoid" id="A0A0H2R191"/>
<dbReference type="EMBL" id="KQ086306">
    <property type="protein sequence ID" value="KLO05454.1"/>
    <property type="molecule type" value="Genomic_DNA"/>
</dbReference>
<evidence type="ECO:0000313" key="2">
    <source>
        <dbReference type="EMBL" id="KLO05454.1"/>
    </source>
</evidence>
<dbReference type="Pfam" id="PF07714">
    <property type="entry name" value="PK_Tyr_Ser-Thr"/>
    <property type="match status" value="1"/>
</dbReference>
<dbReference type="Proteomes" id="UP000053477">
    <property type="component" value="Unassembled WGS sequence"/>
</dbReference>
<dbReference type="InterPro" id="IPR011009">
    <property type="entry name" value="Kinase-like_dom_sf"/>
</dbReference>